<dbReference type="AlphaFoldDB" id="A0A5B2VKB4"/>
<proteinExistence type="predicted"/>
<accession>A0A5B2VKB4</accession>
<name>A0A5B2VKB4_9BACT</name>
<evidence type="ECO:0000313" key="3">
    <source>
        <dbReference type="Proteomes" id="UP000324611"/>
    </source>
</evidence>
<keyword evidence="3" id="KW-1185">Reference proteome</keyword>
<dbReference type="EMBL" id="VUOC01000004">
    <property type="protein sequence ID" value="KAA2238689.1"/>
    <property type="molecule type" value="Genomic_DNA"/>
</dbReference>
<reference evidence="2 3" key="1">
    <citation type="submission" date="2019-09" db="EMBL/GenBank/DDBJ databases">
        <title>Chitinophaga ginsengihumi sp. nov., isolated from soil of ginseng rhizosphere.</title>
        <authorList>
            <person name="Lee J."/>
        </authorList>
    </citation>
    <scope>NUCLEOTIDE SEQUENCE [LARGE SCALE GENOMIC DNA]</scope>
    <source>
        <strain evidence="2 3">BN140078</strain>
    </source>
</reference>
<dbReference type="Proteomes" id="UP000324611">
    <property type="component" value="Unassembled WGS sequence"/>
</dbReference>
<protein>
    <submittedName>
        <fullName evidence="2">Uncharacterized protein</fullName>
    </submittedName>
</protein>
<feature type="coiled-coil region" evidence="1">
    <location>
        <begin position="189"/>
        <end position="216"/>
    </location>
</feature>
<dbReference type="RefSeq" id="WP_149839868.1">
    <property type="nucleotide sequence ID" value="NZ_VUOC01000004.1"/>
</dbReference>
<gene>
    <name evidence="2" type="ORF">F0L74_20945</name>
</gene>
<organism evidence="2 3">
    <name type="scientific">Chitinophaga agrisoli</name>
    <dbReference type="NCBI Taxonomy" id="2607653"/>
    <lineage>
        <taxon>Bacteria</taxon>
        <taxon>Pseudomonadati</taxon>
        <taxon>Bacteroidota</taxon>
        <taxon>Chitinophagia</taxon>
        <taxon>Chitinophagales</taxon>
        <taxon>Chitinophagaceae</taxon>
        <taxon>Chitinophaga</taxon>
    </lineage>
</organism>
<keyword evidence="1" id="KW-0175">Coiled coil</keyword>
<evidence type="ECO:0000313" key="2">
    <source>
        <dbReference type="EMBL" id="KAA2238689.1"/>
    </source>
</evidence>
<comment type="caution">
    <text evidence="2">The sequence shown here is derived from an EMBL/GenBank/DDBJ whole genome shotgun (WGS) entry which is preliminary data.</text>
</comment>
<evidence type="ECO:0000256" key="1">
    <source>
        <dbReference type="SAM" id="Coils"/>
    </source>
</evidence>
<reference evidence="2 3" key="2">
    <citation type="submission" date="2019-09" db="EMBL/GenBank/DDBJ databases">
        <authorList>
            <person name="Jin C."/>
        </authorList>
    </citation>
    <scope>NUCLEOTIDE SEQUENCE [LARGE SCALE GENOMIC DNA]</scope>
    <source>
        <strain evidence="2 3">BN140078</strain>
    </source>
</reference>
<sequence>MTTPTNMATPVERFRITSDGNLLMPIGAKFGVAMQDTFRYDNKMQPHYGLQWTMDSWTGSGPTLWTSAYGGMKWFTRGLSRFVLTGDGNIGIGTEDTKGFKLAVNGDAMFTKIKVKTYATWPDYVFSDNYQLPALRELANYITQHKHLPEMPAAAEVEKDGMDVAEMNRLLLKKVEELTLYIIDQHKQLNEQQATAKKQDEILAKLQQEIAELKKQPH</sequence>